<dbReference type="Gene3D" id="2.40.10.210">
    <property type="entry name" value="Phage tail proteins (gpFII-like)"/>
    <property type="match status" value="1"/>
</dbReference>
<protein>
    <submittedName>
        <fullName evidence="1">Uncharacterized protein</fullName>
    </submittedName>
</protein>
<organism evidence="1 2">
    <name type="scientific">Rodentibacter caecimuris</name>
    <dbReference type="NCBI Taxonomy" id="1796644"/>
    <lineage>
        <taxon>Bacteria</taxon>
        <taxon>Pseudomonadati</taxon>
        <taxon>Pseudomonadota</taxon>
        <taxon>Gammaproteobacteria</taxon>
        <taxon>Pasteurellales</taxon>
        <taxon>Pasteurellaceae</taxon>
        <taxon>Rodentibacter</taxon>
    </lineage>
</organism>
<dbReference type="Pfam" id="PF13856">
    <property type="entry name" value="Gifsy-2"/>
    <property type="match status" value="1"/>
</dbReference>
<evidence type="ECO:0000313" key="2">
    <source>
        <dbReference type="Proteomes" id="UP000188998"/>
    </source>
</evidence>
<dbReference type="SUPFAM" id="SSF69279">
    <property type="entry name" value="Phage tail proteins"/>
    <property type="match status" value="1"/>
</dbReference>
<dbReference type="EMBL" id="MLAB01000061">
    <property type="protein sequence ID" value="OOF70027.1"/>
    <property type="molecule type" value="Genomic_DNA"/>
</dbReference>
<keyword evidence="2" id="KW-1185">Reference proteome</keyword>
<gene>
    <name evidence="1" type="ORF">BKG90_11130</name>
</gene>
<evidence type="ECO:0000313" key="1">
    <source>
        <dbReference type="EMBL" id="OOF70027.1"/>
    </source>
</evidence>
<dbReference type="RefSeq" id="WP_059366392.1">
    <property type="nucleotide sequence ID" value="NZ_BBXJ01000001.1"/>
</dbReference>
<reference evidence="1 2" key="1">
    <citation type="submission" date="2016-10" db="EMBL/GenBank/DDBJ databases">
        <title>Rodentibacter gen. nov. and new species.</title>
        <authorList>
            <person name="Christensen H."/>
        </authorList>
    </citation>
    <scope>NUCLEOTIDE SEQUENCE [LARGE SCALE GENOMIC DNA]</scope>
    <source>
        <strain evidence="1 2">199137021</strain>
    </source>
</reference>
<accession>A0AAJ3K3M3</accession>
<comment type="caution">
    <text evidence="1">The sequence shown here is derived from an EMBL/GenBank/DDBJ whole genome shotgun (WGS) entry which is preliminary data.</text>
</comment>
<dbReference type="AlphaFoldDB" id="A0AAJ3K3M3"/>
<proteinExistence type="predicted"/>
<dbReference type="InterPro" id="IPR025601">
    <property type="entry name" value="ATP-bd_sugar_transptr-like"/>
</dbReference>
<sequence>MPSPFDNALTKADSVITEVMLSVFLINGKRYRAVLDESPNLMGDSYRDDHLINGTTRTLTLFKRSGYKPRLGDVVTQRGQSYIVRSFSFVDDLIVLQLE</sequence>
<dbReference type="Proteomes" id="UP000188998">
    <property type="component" value="Unassembled WGS sequence"/>
</dbReference>
<name>A0AAJ3K3M3_9PAST</name>